<dbReference type="Proteomes" id="UP000306192">
    <property type="component" value="Unassembled WGS sequence"/>
</dbReference>
<dbReference type="PANTHER" id="PTHR46797:SF2">
    <property type="entry name" value="TRANSCRIPTIONAL REGULATOR"/>
    <property type="match status" value="1"/>
</dbReference>
<dbReference type="SUPFAM" id="SSF51182">
    <property type="entry name" value="RmlC-like cupins"/>
    <property type="match status" value="1"/>
</dbReference>
<dbReference type="Gene3D" id="2.60.120.10">
    <property type="entry name" value="Jelly Rolls"/>
    <property type="match status" value="1"/>
</dbReference>
<gene>
    <name evidence="4" type="ORF">D4765_08380</name>
</gene>
<dbReference type="GO" id="GO:0003677">
    <property type="term" value="F:DNA binding"/>
    <property type="evidence" value="ECO:0007669"/>
    <property type="project" value="UniProtKB-KW"/>
</dbReference>
<dbReference type="GO" id="GO:0003700">
    <property type="term" value="F:DNA-binding transcription factor activity"/>
    <property type="evidence" value="ECO:0007669"/>
    <property type="project" value="TreeGrafter"/>
</dbReference>
<evidence type="ECO:0000256" key="2">
    <source>
        <dbReference type="SAM" id="MobiDB-lite"/>
    </source>
</evidence>
<evidence type="ECO:0000313" key="4">
    <source>
        <dbReference type="EMBL" id="TIH37412.1"/>
    </source>
</evidence>
<dbReference type="AlphaFoldDB" id="A0A4T2C1R6"/>
<dbReference type="InterPro" id="IPR014710">
    <property type="entry name" value="RmlC-like_jellyroll"/>
</dbReference>
<keyword evidence="5" id="KW-1185">Reference proteome</keyword>
<dbReference type="SUPFAM" id="SSF47413">
    <property type="entry name" value="lambda repressor-like DNA-binding domains"/>
    <property type="match status" value="1"/>
</dbReference>
<dbReference type="EMBL" id="QYRT01000012">
    <property type="protein sequence ID" value="TIH37412.1"/>
    <property type="molecule type" value="Genomic_DNA"/>
</dbReference>
<dbReference type="InterPro" id="IPR001387">
    <property type="entry name" value="Cro/C1-type_HTH"/>
</dbReference>
<evidence type="ECO:0000256" key="1">
    <source>
        <dbReference type="ARBA" id="ARBA00023125"/>
    </source>
</evidence>
<reference evidence="4 5" key="1">
    <citation type="journal article" date="2019" name="Microorganisms">
        <title>Systematic Affiliation and Genome Analysis of Subtercola vilae DB165(T) with Particular Emphasis on Cold Adaptation of an Isolate from a High-Altitude Cold Volcano Lake.</title>
        <authorList>
            <person name="Villalobos A.S."/>
            <person name="Wiese J."/>
            <person name="Imhoff J.F."/>
            <person name="Dorador C."/>
            <person name="Keller A."/>
            <person name="Hentschel U."/>
        </authorList>
    </citation>
    <scope>NUCLEOTIDE SEQUENCE [LARGE SCALE GENOMIC DNA]</scope>
    <source>
        <strain evidence="4 5">DB165</strain>
    </source>
</reference>
<dbReference type="InterPro" id="IPR011051">
    <property type="entry name" value="RmlC_Cupin_sf"/>
</dbReference>
<sequence length="194" mass="20541">MRAVHPAPAPLPTLIGAKLRASRLAQGLTIANLAGATQLTSGFISRIERNETSPSVATLVTICQVLSLPIGSLFEPSSNEVISLADAPLINMGGDNAIERLLTPRNESRVQMLRSTLSPGATGGAELYTINCDVEVVHVIRNCIELRFAGSSVSLGEGDTMTVPGREPHSWSNPTERESEVVWTIVPAAWSGSS</sequence>
<dbReference type="Pfam" id="PF01381">
    <property type="entry name" value="HTH_3"/>
    <property type="match status" value="1"/>
</dbReference>
<dbReference type="Gene3D" id="1.10.260.40">
    <property type="entry name" value="lambda repressor-like DNA-binding domains"/>
    <property type="match status" value="1"/>
</dbReference>
<dbReference type="InterPro" id="IPR010982">
    <property type="entry name" value="Lambda_DNA-bd_dom_sf"/>
</dbReference>
<dbReference type="PROSITE" id="PS50943">
    <property type="entry name" value="HTH_CROC1"/>
    <property type="match status" value="1"/>
</dbReference>
<evidence type="ECO:0000313" key="5">
    <source>
        <dbReference type="Proteomes" id="UP000306192"/>
    </source>
</evidence>
<dbReference type="OrthoDB" id="9814751at2"/>
<dbReference type="PANTHER" id="PTHR46797">
    <property type="entry name" value="HTH-TYPE TRANSCRIPTIONAL REGULATOR"/>
    <property type="match status" value="1"/>
</dbReference>
<feature type="domain" description="HTH cro/C1-type" evidence="3">
    <location>
        <begin position="19"/>
        <end position="73"/>
    </location>
</feature>
<dbReference type="CDD" id="cd00093">
    <property type="entry name" value="HTH_XRE"/>
    <property type="match status" value="1"/>
</dbReference>
<proteinExistence type="predicted"/>
<protein>
    <submittedName>
        <fullName evidence="4">Helix-turn-helix domain-containing protein</fullName>
    </submittedName>
</protein>
<keyword evidence="1" id="KW-0238">DNA-binding</keyword>
<feature type="region of interest" description="Disordered" evidence="2">
    <location>
        <begin position="157"/>
        <end position="177"/>
    </location>
</feature>
<dbReference type="InterPro" id="IPR050807">
    <property type="entry name" value="TransReg_Diox_bact_type"/>
</dbReference>
<accession>A0A4T2C1R6</accession>
<evidence type="ECO:0000259" key="3">
    <source>
        <dbReference type="PROSITE" id="PS50943"/>
    </source>
</evidence>
<name>A0A4T2C1R6_9MICO</name>
<dbReference type="GO" id="GO:0005829">
    <property type="term" value="C:cytosol"/>
    <property type="evidence" value="ECO:0007669"/>
    <property type="project" value="TreeGrafter"/>
</dbReference>
<organism evidence="4 5">
    <name type="scientific">Subtercola vilae</name>
    <dbReference type="NCBI Taxonomy" id="2056433"/>
    <lineage>
        <taxon>Bacteria</taxon>
        <taxon>Bacillati</taxon>
        <taxon>Actinomycetota</taxon>
        <taxon>Actinomycetes</taxon>
        <taxon>Micrococcales</taxon>
        <taxon>Microbacteriaceae</taxon>
        <taxon>Subtercola</taxon>
    </lineage>
</organism>
<dbReference type="RefSeq" id="WP_136641836.1">
    <property type="nucleotide sequence ID" value="NZ_QYRT01000012.1"/>
</dbReference>
<dbReference type="SMART" id="SM00530">
    <property type="entry name" value="HTH_XRE"/>
    <property type="match status" value="1"/>
</dbReference>
<comment type="caution">
    <text evidence="4">The sequence shown here is derived from an EMBL/GenBank/DDBJ whole genome shotgun (WGS) entry which is preliminary data.</text>
</comment>
<dbReference type="CDD" id="cd02209">
    <property type="entry name" value="cupin_XRE_C"/>
    <property type="match status" value="1"/>
</dbReference>